<comment type="caution">
    <text evidence="2">The sequence shown here is derived from an EMBL/GenBank/DDBJ whole genome shotgun (WGS) entry which is preliminary data.</text>
</comment>
<feature type="signal peptide" evidence="1">
    <location>
        <begin position="1"/>
        <end position="19"/>
    </location>
</feature>
<accession>A0AAW0R9V5</accession>
<dbReference type="EMBL" id="JAQQWP010000002">
    <property type="protein sequence ID" value="KAK8130590.1"/>
    <property type="molecule type" value="Genomic_DNA"/>
</dbReference>
<dbReference type="AlphaFoldDB" id="A0AAW0R9V5"/>
<proteinExistence type="predicted"/>
<organism evidence="2 3">
    <name type="scientific">Apiospora kogelbergensis</name>
    <dbReference type="NCBI Taxonomy" id="1337665"/>
    <lineage>
        <taxon>Eukaryota</taxon>
        <taxon>Fungi</taxon>
        <taxon>Dikarya</taxon>
        <taxon>Ascomycota</taxon>
        <taxon>Pezizomycotina</taxon>
        <taxon>Sordariomycetes</taxon>
        <taxon>Xylariomycetidae</taxon>
        <taxon>Amphisphaeriales</taxon>
        <taxon>Apiosporaceae</taxon>
        <taxon>Apiospora</taxon>
    </lineage>
</organism>
<keyword evidence="3" id="KW-1185">Reference proteome</keyword>
<evidence type="ECO:0008006" key="4">
    <source>
        <dbReference type="Google" id="ProtNLM"/>
    </source>
</evidence>
<evidence type="ECO:0000313" key="3">
    <source>
        <dbReference type="Proteomes" id="UP001392437"/>
    </source>
</evidence>
<dbReference type="InterPro" id="IPR024079">
    <property type="entry name" value="MetalloPept_cat_dom_sf"/>
</dbReference>
<sequence length="308" mass="33754">MYFTQRTLLLVAGATATLALPLEESGSTLHKLVARTARYDPSCSRNIPGSDKTYETKARQAFTDASQLALTTQEGKDSNGNAFTESSAFSHYFGPGDKDQVRNVMQIIYNSRLPVDDNDGGAGYFIEIKCGSDQGPGDCSTGVIAATSPKPGETIVILCDDFFKASTKPTKQDLSSKKLGTRRGQWCQPGEDYPFFEVAGVTMLHELTHLHTVGNRAGLSSRPDPLGFDSSGTVDVYVKGGEDDWAKYRGMEPWQAARALHRMWDEHNGDESKYKPTTLSVHNAESYSAAALEFYFLVHCGWDVILPN</sequence>
<evidence type="ECO:0000313" key="2">
    <source>
        <dbReference type="EMBL" id="KAK8130590.1"/>
    </source>
</evidence>
<gene>
    <name evidence="2" type="ORF">PG999_002970</name>
</gene>
<dbReference type="Proteomes" id="UP001392437">
    <property type="component" value="Unassembled WGS sequence"/>
</dbReference>
<keyword evidence="1" id="KW-0732">Signal</keyword>
<reference evidence="2 3" key="1">
    <citation type="submission" date="2023-01" db="EMBL/GenBank/DDBJ databases">
        <title>Analysis of 21 Apiospora genomes using comparative genomics revels a genus with tremendous synthesis potential of carbohydrate active enzymes and secondary metabolites.</title>
        <authorList>
            <person name="Sorensen T."/>
        </authorList>
    </citation>
    <scope>NUCLEOTIDE SEQUENCE [LARGE SCALE GENOMIC DNA]</scope>
    <source>
        <strain evidence="2 3">CBS 117206</strain>
    </source>
</reference>
<name>A0AAW0R9V5_9PEZI</name>
<dbReference type="SUPFAM" id="SSF55486">
    <property type="entry name" value="Metalloproteases ('zincins'), catalytic domain"/>
    <property type="match status" value="1"/>
</dbReference>
<dbReference type="GO" id="GO:0008237">
    <property type="term" value="F:metallopeptidase activity"/>
    <property type="evidence" value="ECO:0007669"/>
    <property type="project" value="InterPro"/>
</dbReference>
<dbReference type="Gene3D" id="3.40.390.10">
    <property type="entry name" value="Collagenase (Catalytic Domain)"/>
    <property type="match status" value="1"/>
</dbReference>
<feature type="chain" id="PRO_5043934408" description="Deuterolysin" evidence="1">
    <location>
        <begin position="20"/>
        <end position="308"/>
    </location>
</feature>
<protein>
    <recommendedName>
        <fullName evidence="4">Deuterolysin</fullName>
    </recommendedName>
</protein>
<evidence type="ECO:0000256" key="1">
    <source>
        <dbReference type="SAM" id="SignalP"/>
    </source>
</evidence>